<dbReference type="SUPFAM" id="SSF52540">
    <property type="entry name" value="P-loop containing nucleoside triphosphate hydrolases"/>
    <property type="match status" value="1"/>
</dbReference>
<dbReference type="STRING" id="404692.A0A0J6Y1Z9"/>
<dbReference type="Pfam" id="PF14510">
    <property type="entry name" value="ABC_trans_N"/>
    <property type="match status" value="1"/>
</dbReference>
<feature type="compositionally biased region" description="Basic and acidic residues" evidence="2">
    <location>
        <begin position="79"/>
        <end position="90"/>
    </location>
</feature>
<proteinExistence type="predicted"/>
<dbReference type="GO" id="GO:0005524">
    <property type="term" value="F:ATP binding"/>
    <property type="evidence" value="ECO:0007669"/>
    <property type="project" value="InterPro"/>
</dbReference>
<gene>
    <name evidence="5" type="ORF">CIRG_02339</name>
</gene>
<dbReference type="InterPro" id="IPR003439">
    <property type="entry name" value="ABC_transporter-like_ATP-bd"/>
</dbReference>
<organism evidence="5 6">
    <name type="scientific">Coccidioides immitis RMSCC 2394</name>
    <dbReference type="NCBI Taxonomy" id="404692"/>
    <lineage>
        <taxon>Eukaryota</taxon>
        <taxon>Fungi</taxon>
        <taxon>Dikarya</taxon>
        <taxon>Ascomycota</taxon>
        <taxon>Pezizomycotina</taxon>
        <taxon>Eurotiomycetes</taxon>
        <taxon>Eurotiomycetidae</taxon>
        <taxon>Onygenales</taxon>
        <taxon>Onygenaceae</taxon>
        <taxon>Coccidioides</taxon>
    </lineage>
</organism>
<sequence>MDGASDKIGRPVGSPGTNAQPGEPAARVDTPSNTGENEHAPSLQDEKGFHPIRSENPREPQSSTGSGPESSESEAALLYRRDTQHAKREEVDDGVETVTPSRQPLYEQTSRSTAPSSRDEEWANLQHILSNMFGRARQEVSEEEKSRHVGLVWKNLTVKGVGLGATLQPTNSDILLALPRLFGRLFTGKIRNRKPVRTILDDFTGCVKPGEMLLVLGQPGSGCSTFLKVLGNQRAGYEAVDGEVTYGGADAKTMAQKYRSEGVYAYSTPFPCYF</sequence>
<dbReference type="PANTHER" id="PTHR19241">
    <property type="entry name" value="ATP-BINDING CASSETTE TRANSPORTER"/>
    <property type="match status" value="1"/>
</dbReference>
<feature type="compositionally biased region" description="Polar residues" evidence="2">
    <location>
        <begin position="98"/>
        <end position="116"/>
    </location>
</feature>
<feature type="region of interest" description="Disordered" evidence="2">
    <location>
        <begin position="1"/>
        <end position="120"/>
    </location>
</feature>
<evidence type="ECO:0000259" key="4">
    <source>
        <dbReference type="Pfam" id="PF14510"/>
    </source>
</evidence>
<dbReference type="GO" id="GO:0016887">
    <property type="term" value="F:ATP hydrolysis activity"/>
    <property type="evidence" value="ECO:0007669"/>
    <property type="project" value="InterPro"/>
</dbReference>
<dbReference type="Proteomes" id="UP000054565">
    <property type="component" value="Unassembled WGS sequence"/>
</dbReference>
<evidence type="ECO:0000313" key="5">
    <source>
        <dbReference type="EMBL" id="KMP02646.1"/>
    </source>
</evidence>
<evidence type="ECO:0000256" key="2">
    <source>
        <dbReference type="SAM" id="MobiDB-lite"/>
    </source>
</evidence>
<feature type="domain" description="Pleiotropic ABC efflux transporter N-terminal" evidence="4">
    <location>
        <begin position="112"/>
        <end position="173"/>
    </location>
</feature>
<feature type="compositionally biased region" description="Basic and acidic residues" evidence="2">
    <location>
        <begin position="36"/>
        <end position="58"/>
    </location>
</feature>
<keyword evidence="1" id="KW-0813">Transport</keyword>
<name>A0A0J6Y1Z9_COCIT</name>
<dbReference type="EMBL" id="DS028094">
    <property type="protein sequence ID" value="KMP02646.1"/>
    <property type="molecule type" value="Genomic_DNA"/>
</dbReference>
<feature type="compositionally biased region" description="Low complexity" evidence="2">
    <location>
        <begin position="59"/>
        <end position="74"/>
    </location>
</feature>
<dbReference type="Pfam" id="PF00005">
    <property type="entry name" value="ABC_tran"/>
    <property type="match status" value="1"/>
</dbReference>
<dbReference type="Gene3D" id="3.40.50.300">
    <property type="entry name" value="P-loop containing nucleotide triphosphate hydrolases"/>
    <property type="match status" value="1"/>
</dbReference>
<protein>
    <submittedName>
        <fullName evidence="5">Multidrug resistance protein CDR2</fullName>
    </submittedName>
</protein>
<evidence type="ECO:0000259" key="3">
    <source>
        <dbReference type="Pfam" id="PF00005"/>
    </source>
</evidence>
<evidence type="ECO:0000313" key="6">
    <source>
        <dbReference type="Proteomes" id="UP000054565"/>
    </source>
</evidence>
<dbReference type="InterPro" id="IPR027417">
    <property type="entry name" value="P-loop_NTPase"/>
</dbReference>
<dbReference type="AlphaFoldDB" id="A0A0J6Y1Z9"/>
<evidence type="ECO:0000256" key="1">
    <source>
        <dbReference type="ARBA" id="ARBA00022448"/>
    </source>
</evidence>
<accession>A0A0J6Y1Z9</accession>
<dbReference type="InterPro" id="IPR029481">
    <property type="entry name" value="ABC_trans_N"/>
</dbReference>
<feature type="domain" description="ABC transporter" evidence="3">
    <location>
        <begin position="200"/>
        <end position="260"/>
    </location>
</feature>
<reference evidence="6" key="1">
    <citation type="journal article" date="2010" name="Genome Res.">
        <title>Population genomic sequencing of Coccidioides fungi reveals recent hybridization and transposon control.</title>
        <authorList>
            <person name="Neafsey D.E."/>
            <person name="Barker B.M."/>
            <person name="Sharpton T.J."/>
            <person name="Stajich J.E."/>
            <person name="Park D.J."/>
            <person name="Whiston E."/>
            <person name="Hung C.-Y."/>
            <person name="McMahan C."/>
            <person name="White J."/>
            <person name="Sykes S."/>
            <person name="Heiman D."/>
            <person name="Young S."/>
            <person name="Zeng Q."/>
            <person name="Abouelleil A."/>
            <person name="Aftuck L."/>
            <person name="Bessette D."/>
            <person name="Brown A."/>
            <person name="FitzGerald M."/>
            <person name="Lui A."/>
            <person name="Macdonald J.P."/>
            <person name="Priest M."/>
            <person name="Orbach M.J."/>
            <person name="Galgiani J.N."/>
            <person name="Kirkland T.N."/>
            <person name="Cole G.T."/>
            <person name="Birren B.W."/>
            <person name="Henn M.R."/>
            <person name="Taylor J.W."/>
            <person name="Rounsley S.D."/>
        </authorList>
    </citation>
    <scope>NUCLEOTIDE SEQUENCE [LARGE SCALE GENOMIC DNA]</scope>
    <source>
        <strain evidence="6">RMSCC 2394</strain>
    </source>
</reference>